<feature type="compositionally biased region" description="Low complexity" evidence="1">
    <location>
        <begin position="40"/>
        <end position="62"/>
    </location>
</feature>
<dbReference type="Proteomes" id="UP000253318">
    <property type="component" value="Unassembled WGS sequence"/>
</dbReference>
<evidence type="ECO:0000256" key="1">
    <source>
        <dbReference type="SAM" id="MobiDB-lite"/>
    </source>
</evidence>
<keyword evidence="3" id="KW-1185">Reference proteome</keyword>
<evidence type="ECO:0000313" key="3">
    <source>
        <dbReference type="Proteomes" id="UP000253318"/>
    </source>
</evidence>
<feature type="region of interest" description="Disordered" evidence="1">
    <location>
        <begin position="1"/>
        <end position="62"/>
    </location>
</feature>
<sequence length="62" mass="6208">MVAQPAEGGQHGYGRVPGLPAEAGGGLPDHGAGPARSGHAPVRPVVARRPPAWRWAAAGPAR</sequence>
<proteinExistence type="predicted"/>
<reference evidence="2 3" key="1">
    <citation type="submission" date="2018-04" db="EMBL/GenBank/DDBJ databases">
        <title>Novel actinobacteria from marine sediment.</title>
        <authorList>
            <person name="Ng Z.Y."/>
            <person name="Tan G.Y.A."/>
        </authorList>
    </citation>
    <scope>NUCLEOTIDE SEQUENCE [LARGE SCALE GENOMIC DNA]</scope>
    <source>
        <strain evidence="2 3">TPS81</strain>
    </source>
</reference>
<name>A0A368SZT2_9ACTN</name>
<evidence type="ECO:0000313" key="2">
    <source>
        <dbReference type="EMBL" id="RCV51657.1"/>
    </source>
</evidence>
<gene>
    <name evidence="2" type="ORF">DEF24_22915</name>
</gene>
<accession>A0A368SZT2</accession>
<dbReference type="AlphaFoldDB" id="A0A368SZT2"/>
<organism evidence="2 3">
    <name type="scientific">Marinitenerispora sediminis</name>
    <dbReference type="NCBI Taxonomy" id="1931232"/>
    <lineage>
        <taxon>Bacteria</taxon>
        <taxon>Bacillati</taxon>
        <taxon>Actinomycetota</taxon>
        <taxon>Actinomycetes</taxon>
        <taxon>Streptosporangiales</taxon>
        <taxon>Nocardiopsidaceae</taxon>
        <taxon>Marinitenerispora</taxon>
    </lineage>
</organism>
<dbReference type="EMBL" id="QEIN01000243">
    <property type="protein sequence ID" value="RCV51657.1"/>
    <property type="molecule type" value="Genomic_DNA"/>
</dbReference>
<comment type="caution">
    <text evidence="2">The sequence shown here is derived from an EMBL/GenBank/DDBJ whole genome shotgun (WGS) entry which is preliminary data.</text>
</comment>
<protein>
    <submittedName>
        <fullName evidence="2">Uncharacterized protein</fullName>
    </submittedName>
</protein>